<evidence type="ECO:0000256" key="2">
    <source>
        <dbReference type="SAM" id="Phobius"/>
    </source>
</evidence>
<dbReference type="Proteomes" id="UP001595833">
    <property type="component" value="Unassembled WGS sequence"/>
</dbReference>
<name>A0ABV9Y6M4_9PSEU</name>
<feature type="transmembrane region" description="Helical" evidence="2">
    <location>
        <begin position="61"/>
        <end position="78"/>
    </location>
</feature>
<keyword evidence="2" id="KW-1133">Transmembrane helix</keyword>
<feature type="transmembrane region" description="Helical" evidence="2">
    <location>
        <begin position="236"/>
        <end position="255"/>
    </location>
</feature>
<feature type="transmembrane region" description="Helical" evidence="2">
    <location>
        <begin position="35"/>
        <end position="55"/>
    </location>
</feature>
<feature type="region of interest" description="Disordered" evidence="1">
    <location>
        <begin position="320"/>
        <end position="346"/>
    </location>
</feature>
<feature type="transmembrane region" description="Helical" evidence="2">
    <location>
        <begin position="291"/>
        <end position="309"/>
    </location>
</feature>
<sequence>MSATADTDRAGAGSPPPASPTIPAPKKPKLDPRYVALRNFALSISVFNTFGYTLLGFEQPWLWPIIAVLTGYLTEIALEVISAWSNGRAPRFLGNGPRGVYEFLLPAHITALAVNMLLYANNQLWPVLFGVFCGVAAKHVLQAPIAGRMRHYMNPSNFGITMALLFFGSWISIAPPYEFTEEANYFWRVMIPIIIATAGTVINGMLTKRVPLIVGWMGGFAIQAFVRHWIWDVSLYNALGVMTGVAFVLFTNYMITDPGTTPTKPLNQFMFGSGVAFVYGILMVFNIVYTLFFATAIVCLIRGLGWWAAHLRDKSRQAKAAAGAPSDPAPTRPTGHGHSGSEVVRV</sequence>
<organism evidence="3 4">
    <name type="scientific">Saccharothrix xinjiangensis</name>
    <dbReference type="NCBI Taxonomy" id="204798"/>
    <lineage>
        <taxon>Bacteria</taxon>
        <taxon>Bacillati</taxon>
        <taxon>Actinomycetota</taxon>
        <taxon>Actinomycetes</taxon>
        <taxon>Pseudonocardiales</taxon>
        <taxon>Pseudonocardiaceae</taxon>
        <taxon>Saccharothrix</taxon>
    </lineage>
</organism>
<feature type="compositionally biased region" description="Pro residues" evidence="1">
    <location>
        <begin position="14"/>
        <end position="25"/>
    </location>
</feature>
<feature type="transmembrane region" description="Helical" evidence="2">
    <location>
        <begin position="185"/>
        <end position="206"/>
    </location>
</feature>
<feature type="transmembrane region" description="Helical" evidence="2">
    <location>
        <begin position="213"/>
        <end position="230"/>
    </location>
</feature>
<feature type="region of interest" description="Disordered" evidence="1">
    <location>
        <begin position="1"/>
        <end position="27"/>
    </location>
</feature>
<gene>
    <name evidence="3" type="ORF">ACFPFM_31820</name>
</gene>
<feature type="transmembrane region" description="Helical" evidence="2">
    <location>
        <begin position="153"/>
        <end position="173"/>
    </location>
</feature>
<accession>A0ABV9Y6M4</accession>
<feature type="transmembrane region" description="Helical" evidence="2">
    <location>
        <begin position="124"/>
        <end position="141"/>
    </location>
</feature>
<protein>
    <submittedName>
        <fullName evidence="3">Enediyne biosynthesis protein</fullName>
    </submittedName>
</protein>
<evidence type="ECO:0000313" key="4">
    <source>
        <dbReference type="Proteomes" id="UP001595833"/>
    </source>
</evidence>
<evidence type="ECO:0000313" key="3">
    <source>
        <dbReference type="EMBL" id="MFC5058325.1"/>
    </source>
</evidence>
<dbReference type="RefSeq" id="WP_344037785.1">
    <property type="nucleotide sequence ID" value="NZ_BAAAKE010000008.1"/>
</dbReference>
<reference evidence="4" key="1">
    <citation type="journal article" date="2019" name="Int. J. Syst. Evol. Microbiol.">
        <title>The Global Catalogue of Microorganisms (GCM) 10K type strain sequencing project: providing services to taxonomists for standard genome sequencing and annotation.</title>
        <authorList>
            <consortium name="The Broad Institute Genomics Platform"/>
            <consortium name="The Broad Institute Genome Sequencing Center for Infectious Disease"/>
            <person name="Wu L."/>
            <person name="Ma J."/>
        </authorList>
    </citation>
    <scope>NUCLEOTIDE SEQUENCE [LARGE SCALE GENOMIC DNA]</scope>
    <source>
        <strain evidence="4">KCTC 12848</strain>
    </source>
</reference>
<proteinExistence type="predicted"/>
<keyword evidence="2" id="KW-0472">Membrane</keyword>
<keyword evidence="4" id="KW-1185">Reference proteome</keyword>
<dbReference type="EMBL" id="JBHSJB010000031">
    <property type="protein sequence ID" value="MFC5058325.1"/>
    <property type="molecule type" value="Genomic_DNA"/>
</dbReference>
<keyword evidence="2" id="KW-0812">Transmembrane</keyword>
<comment type="caution">
    <text evidence="3">The sequence shown here is derived from an EMBL/GenBank/DDBJ whole genome shotgun (WGS) entry which is preliminary data.</text>
</comment>
<evidence type="ECO:0000256" key="1">
    <source>
        <dbReference type="SAM" id="MobiDB-lite"/>
    </source>
</evidence>